<dbReference type="EMBL" id="PDOD01000005">
    <property type="protein sequence ID" value="PYZ91895.1"/>
    <property type="molecule type" value="Genomic_DNA"/>
</dbReference>
<feature type="transmembrane region" description="Helical" evidence="1">
    <location>
        <begin position="30"/>
        <end position="48"/>
    </location>
</feature>
<reference evidence="2 3" key="1">
    <citation type="submission" date="2017-10" db="EMBL/GenBank/DDBJ databases">
        <title>Bacillus sp. nov., a halophilic bacterium isolated from a Keqin Lake.</title>
        <authorList>
            <person name="Wang H."/>
        </authorList>
    </citation>
    <scope>NUCLEOTIDE SEQUENCE [LARGE SCALE GENOMIC DNA]</scope>
    <source>
        <strain evidence="2 3">KQ-12</strain>
    </source>
</reference>
<proteinExistence type="predicted"/>
<dbReference type="OrthoDB" id="9933046at2"/>
<keyword evidence="1" id="KW-0812">Transmembrane</keyword>
<keyword evidence="3" id="KW-1185">Reference proteome</keyword>
<evidence type="ECO:0000313" key="3">
    <source>
        <dbReference type="Proteomes" id="UP000248214"/>
    </source>
</evidence>
<evidence type="ECO:0000313" key="2">
    <source>
        <dbReference type="EMBL" id="PYZ91895.1"/>
    </source>
</evidence>
<keyword evidence="1" id="KW-0472">Membrane</keyword>
<sequence length="66" mass="7044">MKIGMVAVFAILAAIHLSMREYPFGGTTQTVLDILMIVFAAIVVGTLITSLTAKKQNEADPPGDPR</sequence>
<keyword evidence="1" id="KW-1133">Transmembrane helix</keyword>
<comment type="caution">
    <text evidence="2">The sequence shown here is derived from an EMBL/GenBank/DDBJ whole genome shotgun (WGS) entry which is preliminary data.</text>
</comment>
<dbReference type="AlphaFoldDB" id="A0A323TRC1"/>
<evidence type="ECO:0000256" key="1">
    <source>
        <dbReference type="SAM" id="Phobius"/>
    </source>
</evidence>
<accession>A0A323TRC1</accession>
<protein>
    <submittedName>
        <fullName evidence="2">Uncharacterized protein</fullName>
    </submittedName>
</protein>
<gene>
    <name evidence="2" type="ORF">CR194_16940</name>
</gene>
<name>A0A323TRC1_9BACI</name>
<dbReference type="Proteomes" id="UP000248214">
    <property type="component" value="Unassembled WGS sequence"/>
</dbReference>
<organism evidence="2 3">
    <name type="scientific">Salipaludibacillus keqinensis</name>
    <dbReference type="NCBI Taxonomy" id="2045207"/>
    <lineage>
        <taxon>Bacteria</taxon>
        <taxon>Bacillati</taxon>
        <taxon>Bacillota</taxon>
        <taxon>Bacilli</taxon>
        <taxon>Bacillales</taxon>
        <taxon>Bacillaceae</taxon>
    </lineage>
</organism>
<dbReference type="RefSeq" id="WP_110611274.1">
    <property type="nucleotide sequence ID" value="NZ_PDOD01000005.1"/>
</dbReference>